<gene>
    <name evidence="5" type="ORF">ACFQGP_04545</name>
</gene>
<dbReference type="InterPro" id="IPR018060">
    <property type="entry name" value="HTH_AraC"/>
</dbReference>
<dbReference type="EMBL" id="JBHSSL010000025">
    <property type="protein sequence ID" value="MFC6169848.1"/>
    <property type="molecule type" value="Genomic_DNA"/>
</dbReference>
<dbReference type="PRINTS" id="PR00032">
    <property type="entry name" value="HTHARAC"/>
</dbReference>
<dbReference type="SUPFAM" id="SSF51215">
    <property type="entry name" value="Regulatory protein AraC"/>
    <property type="match status" value="1"/>
</dbReference>
<evidence type="ECO:0000313" key="6">
    <source>
        <dbReference type="Proteomes" id="UP001596289"/>
    </source>
</evidence>
<dbReference type="PROSITE" id="PS00041">
    <property type="entry name" value="HTH_ARAC_FAMILY_1"/>
    <property type="match status" value="1"/>
</dbReference>
<evidence type="ECO:0000256" key="3">
    <source>
        <dbReference type="ARBA" id="ARBA00023163"/>
    </source>
</evidence>
<dbReference type="Pfam" id="PF02311">
    <property type="entry name" value="AraC_binding"/>
    <property type="match status" value="1"/>
</dbReference>
<dbReference type="PROSITE" id="PS01124">
    <property type="entry name" value="HTH_ARAC_FAMILY_2"/>
    <property type="match status" value="1"/>
</dbReference>
<evidence type="ECO:0000256" key="2">
    <source>
        <dbReference type="ARBA" id="ARBA00023125"/>
    </source>
</evidence>
<sequence length="302" mass="34160">MAIEDYLITKDKDFPALWKTGEVSADMQIAKLFHNPQPIFTVSHQMAGGTPKHTHDFYEFLYIFRGQVINATTSKAIYMSAGDFCIMNLQSRHSLQEVDPDAIVVNICVRPTCFTIGALHSIYVANNVVSQFLRGVGAEDYLYFPHPFANDNIQLVMAILQATQNNDFIAQTRATADVMLLLAELISRQAYSFHGIDEQTQQILRYIQGHAATTSLTDVARMFNYNPTYLSRTLKQNIGKSLPTLLTETRMTLAQTLLLSTDESVQSIAQEVGYASYSHFHRRFKAIFKQTPGEYRQQHQSS</sequence>
<evidence type="ECO:0000259" key="4">
    <source>
        <dbReference type="PROSITE" id="PS01124"/>
    </source>
</evidence>
<dbReference type="Gene3D" id="2.60.120.10">
    <property type="entry name" value="Jelly Rolls"/>
    <property type="match status" value="1"/>
</dbReference>
<dbReference type="InterPro" id="IPR018062">
    <property type="entry name" value="HTH_AraC-typ_CS"/>
</dbReference>
<proteinExistence type="predicted"/>
<evidence type="ECO:0000313" key="5">
    <source>
        <dbReference type="EMBL" id="MFC6169848.1"/>
    </source>
</evidence>
<dbReference type="PANTHER" id="PTHR43280">
    <property type="entry name" value="ARAC-FAMILY TRANSCRIPTIONAL REGULATOR"/>
    <property type="match status" value="1"/>
</dbReference>
<dbReference type="InterPro" id="IPR003313">
    <property type="entry name" value="AraC-bd"/>
</dbReference>
<dbReference type="PANTHER" id="PTHR43280:SF2">
    <property type="entry name" value="HTH-TYPE TRANSCRIPTIONAL REGULATOR EXSA"/>
    <property type="match status" value="1"/>
</dbReference>
<dbReference type="InterPro" id="IPR014710">
    <property type="entry name" value="RmlC-like_jellyroll"/>
</dbReference>
<dbReference type="Proteomes" id="UP001596289">
    <property type="component" value="Unassembled WGS sequence"/>
</dbReference>
<dbReference type="Pfam" id="PF12833">
    <property type="entry name" value="HTH_18"/>
    <property type="match status" value="1"/>
</dbReference>
<organism evidence="5 6">
    <name type="scientific">Loigolactobacillus jiayinensis</name>
    <dbReference type="NCBI Taxonomy" id="2486016"/>
    <lineage>
        <taxon>Bacteria</taxon>
        <taxon>Bacillati</taxon>
        <taxon>Bacillota</taxon>
        <taxon>Bacilli</taxon>
        <taxon>Lactobacillales</taxon>
        <taxon>Lactobacillaceae</taxon>
        <taxon>Loigolactobacillus</taxon>
    </lineage>
</organism>
<dbReference type="InterPro" id="IPR037923">
    <property type="entry name" value="HTH-like"/>
</dbReference>
<keyword evidence="6" id="KW-1185">Reference proteome</keyword>
<reference evidence="6" key="1">
    <citation type="journal article" date="2019" name="Int. J. Syst. Evol. Microbiol.">
        <title>The Global Catalogue of Microorganisms (GCM) 10K type strain sequencing project: providing services to taxonomists for standard genome sequencing and annotation.</title>
        <authorList>
            <consortium name="The Broad Institute Genomics Platform"/>
            <consortium name="The Broad Institute Genome Sequencing Center for Infectious Disease"/>
            <person name="Wu L."/>
            <person name="Ma J."/>
        </authorList>
    </citation>
    <scope>NUCLEOTIDE SEQUENCE [LARGE SCALE GENOMIC DNA]</scope>
    <source>
        <strain evidence="6">CCM 8904</strain>
    </source>
</reference>
<protein>
    <submittedName>
        <fullName evidence="5">AraC family transcriptional regulator</fullName>
    </submittedName>
</protein>
<dbReference type="InterPro" id="IPR020449">
    <property type="entry name" value="Tscrpt_reg_AraC-type_HTH"/>
</dbReference>
<evidence type="ECO:0000256" key="1">
    <source>
        <dbReference type="ARBA" id="ARBA00023015"/>
    </source>
</evidence>
<accession>A0ABW1RDL8</accession>
<keyword evidence="3" id="KW-0804">Transcription</keyword>
<dbReference type="InterPro" id="IPR009057">
    <property type="entry name" value="Homeodomain-like_sf"/>
</dbReference>
<keyword evidence="1" id="KW-0805">Transcription regulation</keyword>
<dbReference type="SMART" id="SM00342">
    <property type="entry name" value="HTH_ARAC"/>
    <property type="match status" value="1"/>
</dbReference>
<dbReference type="Gene3D" id="1.10.10.60">
    <property type="entry name" value="Homeodomain-like"/>
    <property type="match status" value="2"/>
</dbReference>
<name>A0ABW1RDL8_9LACO</name>
<feature type="domain" description="HTH araC/xylS-type" evidence="4">
    <location>
        <begin position="201"/>
        <end position="298"/>
    </location>
</feature>
<dbReference type="RefSeq" id="WP_125551063.1">
    <property type="nucleotide sequence ID" value="NZ_JBHSSL010000025.1"/>
</dbReference>
<dbReference type="SUPFAM" id="SSF46689">
    <property type="entry name" value="Homeodomain-like"/>
    <property type="match status" value="1"/>
</dbReference>
<comment type="caution">
    <text evidence="5">The sequence shown here is derived from an EMBL/GenBank/DDBJ whole genome shotgun (WGS) entry which is preliminary data.</text>
</comment>
<keyword evidence="2" id="KW-0238">DNA-binding</keyword>